<dbReference type="SMART" id="SM00849">
    <property type="entry name" value="Lactamase_B"/>
    <property type="match status" value="1"/>
</dbReference>
<dbReference type="CDD" id="cd16282">
    <property type="entry name" value="metallo-hydrolase-like_MBL-fold"/>
    <property type="match status" value="1"/>
</dbReference>
<reference evidence="4 5" key="1">
    <citation type="submission" date="2018-08" db="EMBL/GenBank/DDBJ databases">
        <title>Horizontal acquisition of hydrogen conversion ability and other habitat adaptations in Hydrogenovibrio crunogenus strains.</title>
        <authorList>
            <person name="Gonnella G."/>
            <person name="Adam N."/>
            <person name="Perner M."/>
        </authorList>
    </citation>
    <scope>NUCLEOTIDE SEQUENCE [LARGE SCALE GENOMIC DNA]</scope>
    <source>
        <strain evidence="4 5">SP-41</strain>
    </source>
</reference>
<evidence type="ECO:0000259" key="3">
    <source>
        <dbReference type="SMART" id="SM00849"/>
    </source>
</evidence>
<evidence type="ECO:0000313" key="4">
    <source>
        <dbReference type="EMBL" id="QBZ82212.1"/>
    </source>
</evidence>
<evidence type="ECO:0000256" key="1">
    <source>
        <dbReference type="ARBA" id="ARBA00005250"/>
    </source>
</evidence>
<dbReference type="Gene3D" id="3.60.15.10">
    <property type="entry name" value="Ribonuclease Z/Hydroxyacylglutathione hydrolase-like"/>
    <property type="match status" value="1"/>
</dbReference>
<dbReference type="Proteomes" id="UP000296201">
    <property type="component" value="Chromosome"/>
</dbReference>
<dbReference type="GO" id="GO:0017001">
    <property type="term" value="P:antibiotic catabolic process"/>
    <property type="evidence" value="ECO:0007669"/>
    <property type="project" value="UniProtKB-ARBA"/>
</dbReference>
<dbReference type="GO" id="GO:0016787">
    <property type="term" value="F:hydrolase activity"/>
    <property type="evidence" value="ECO:0007669"/>
    <property type="project" value="UniProtKB-KW"/>
</dbReference>
<keyword evidence="4" id="KW-0378">Hydrolase</keyword>
<dbReference type="RefSeq" id="WP_135794959.1">
    <property type="nucleotide sequence ID" value="NZ_CP032096.1"/>
</dbReference>
<comment type="similarity">
    <text evidence="1">Belongs to the metallo-beta-lactamase superfamily. Class-B beta-lactamase family.</text>
</comment>
<evidence type="ECO:0000313" key="5">
    <source>
        <dbReference type="Proteomes" id="UP000296201"/>
    </source>
</evidence>
<feature type="chain" id="PRO_5020998760" evidence="2">
    <location>
        <begin position="26"/>
        <end position="373"/>
    </location>
</feature>
<dbReference type="SUPFAM" id="SSF56281">
    <property type="entry name" value="Metallo-hydrolase/oxidoreductase"/>
    <property type="match status" value="1"/>
</dbReference>
<feature type="signal peptide" evidence="2">
    <location>
        <begin position="1"/>
        <end position="25"/>
    </location>
</feature>
<keyword evidence="2" id="KW-0732">Signal</keyword>
<dbReference type="Pfam" id="PF00753">
    <property type="entry name" value="Lactamase_B"/>
    <property type="match status" value="1"/>
</dbReference>
<dbReference type="PANTHER" id="PTHR42951:SF4">
    <property type="entry name" value="ACYL-COENZYME A THIOESTERASE MBLAC2"/>
    <property type="match status" value="1"/>
</dbReference>
<feature type="domain" description="Metallo-beta-lactamase" evidence="3">
    <location>
        <begin position="107"/>
        <end position="298"/>
    </location>
</feature>
<dbReference type="EMBL" id="CP032096">
    <property type="protein sequence ID" value="QBZ82212.1"/>
    <property type="molecule type" value="Genomic_DNA"/>
</dbReference>
<evidence type="ECO:0000256" key="2">
    <source>
        <dbReference type="SAM" id="SignalP"/>
    </source>
</evidence>
<dbReference type="InterPro" id="IPR036866">
    <property type="entry name" value="RibonucZ/Hydroxyglut_hydro"/>
</dbReference>
<gene>
    <name evidence="4" type="ORF">GHNINEIG_00236</name>
</gene>
<dbReference type="InterPro" id="IPR050855">
    <property type="entry name" value="NDM-1-like"/>
</dbReference>
<dbReference type="AlphaFoldDB" id="A0A4P7NZ53"/>
<accession>A0A4P7NZ53</accession>
<name>A0A4P7NZ53_9GAMM</name>
<organism evidence="4 5">
    <name type="scientific">Hydrogenovibrio crunogenus</name>
    <dbReference type="NCBI Taxonomy" id="39765"/>
    <lineage>
        <taxon>Bacteria</taxon>
        <taxon>Pseudomonadati</taxon>
        <taxon>Pseudomonadota</taxon>
        <taxon>Gammaproteobacteria</taxon>
        <taxon>Thiotrichales</taxon>
        <taxon>Piscirickettsiaceae</taxon>
        <taxon>Hydrogenovibrio</taxon>
    </lineage>
</organism>
<sequence length="373" mass="41975" precursor="true">MLFRKSMMFLGGVLCFSPLLSQANAAQNQDPYVASFETYAKEVAAINQHSDANQAFQTYAQEVASVEKSVGYIGNELPIPKATKVMDGVYTVVGSFIWGTRANFGLNNNLSAIIFKDGVFVYNGGPNEAVAYSFHQQIKRLTNKPVKWLAVENDQGHAYFGASYWTDVGVKNLYSQKRANENWHRIFERTKERYSAARGRAITQSVHDVTSRFTTFEDRKTIDVGGGETVELINFGGGHTPSMTGMYIPSRHLLFTGDLGFNERLPGLLHDSHYKDWIRSFEKMMAMVPNDVTVIPGHGTPTDMATVKRQTYDYFVDLIAEVQKVVDRGGDIEEVDAIDQSKHKDRPVFDQLAKENARHIYREMVAEKMKNSP</sequence>
<proteinExistence type="inferred from homology"/>
<dbReference type="InterPro" id="IPR001279">
    <property type="entry name" value="Metallo-B-lactamas"/>
</dbReference>
<dbReference type="PANTHER" id="PTHR42951">
    <property type="entry name" value="METALLO-BETA-LACTAMASE DOMAIN-CONTAINING"/>
    <property type="match status" value="1"/>
</dbReference>
<dbReference type="OrthoDB" id="9791096at2"/>
<protein>
    <submittedName>
        <fullName evidence="4">MBL fold metallo-hydrolase</fullName>
    </submittedName>
</protein>
<keyword evidence="5" id="KW-1185">Reference proteome</keyword>